<evidence type="ECO:0000256" key="2">
    <source>
        <dbReference type="SAM" id="SignalP"/>
    </source>
</evidence>
<feature type="transmembrane region" description="Helical" evidence="1">
    <location>
        <begin position="419"/>
        <end position="439"/>
    </location>
</feature>
<sequence length="444" mass="48613">MQHTLTKLMLGAFFALACVGNSQASSPSPPSEESVPLVREMLDGPIPNDEFSVNTTAAAMSQLGFADDAHLLVRYAKRTAFLHLLNRQYTPAATVREALKAEAAFTDSLDQLNADFEREGYSVQADAAVEREGPDRRMAEFGWGTSDVKLLPLRPGLWGAFDPRVTHSAGHSINDAYYLFVLMQVRNQTVEPGRFDLRIPVGGGAPMDCKFGSVAPNDTGAIYCPVNMVGAEQGKDHIIATITGMLSDGHAVMASAYIFRPDNFPYGVRSAISRPLVSPEDWFGAAAVDAAQHMIANAGCEKLGTCGGVFKGYMVNGGVFGMVVTAIIMIWTLYLRWCGEFGQGRVFSRLFGIYLVLVVLAGFLFYIDPPIHGTLTRYYAGLFSGIAAAILSVPWSFFMSALKNAAPYRAVRDLSEHDFAWQWFFIGVNLTYLGLLAWLRRARR</sequence>
<feature type="signal peptide" evidence="2">
    <location>
        <begin position="1"/>
        <end position="24"/>
    </location>
</feature>
<feature type="chain" id="PRO_5045750722" evidence="2">
    <location>
        <begin position="25"/>
        <end position="444"/>
    </location>
</feature>
<feature type="transmembrane region" description="Helical" evidence="1">
    <location>
        <begin position="313"/>
        <end position="334"/>
    </location>
</feature>
<evidence type="ECO:0000313" key="3">
    <source>
        <dbReference type="EMBL" id="GLQ87659.1"/>
    </source>
</evidence>
<name>A0ABQ5X7S4_9GAMM</name>
<dbReference type="Proteomes" id="UP001156627">
    <property type="component" value="Unassembled WGS sequence"/>
</dbReference>
<dbReference type="PROSITE" id="PS51257">
    <property type="entry name" value="PROKAR_LIPOPROTEIN"/>
    <property type="match status" value="1"/>
</dbReference>
<comment type="caution">
    <text evidence="3">The sequence shown here is derived from an EMBL/GenBank/DDBJ whole genome shotgun (WGS) entry which is preliminary data.</text>
</comment>
<dbReference type="RefSeq" id="WP_284331098.1">
    <property type="nucleotide sequence ID" value="NZ_BSOA01000008.1"/>
</dbReference>
<protein>
    <submittedName>
        <fullName evidence="3">Uncharacterized protein</fullName>
    </submittedName>
</protein>
<feature type="transmembrane region" description="Helical" evidence="1">
    <location>
        <begin position="379"/>
        <end position="398"/>
    </location>
</feature>
<keyword evidence="1" id="KW-1133">Transmembrane helix</keyword>
<proteinExistence type="predicted"/>
<keyword evidence="1" id="KW-0812">Transmembrane</keyword>
<keyword evidence="1" id="KW-0472">Membrane</keyword>
<accession>A0ABQ5X7S4</accession>
<reference evidence="4" key="1">
    <citation type="journal article" date="2019" name="Int. J. Syst. Evol. Microbiol.">
        <title>The Global Catalogue of Microorganisms (GCM) 10K type strain sequencing project: providing services to taxonomists for standard genome sequencing and annotation.</title>
        <authorList>
            <consortium name="The Broad Institute Genomics Platform"/>
            <consortium name="The Broad Institute Genome Sequencing Center for Infectious Disease"/>
            <person name="Wu L."/>
            <person name="Ma J."/>
        </authorList>
    </citation>
    <scope>NUCLEOTIDE SEQUENCE [LARGE SCALE GENOMIC DNA]</scope>
    <source>
        <strain evidence="4">NBRC 111981</strain>
    </source>
</reference>
<organism evidence="3 4">
    <name type="scientific">Dyella flagellata</name>
    <dbReference type="NCBI Taxonomy" id="1867833"/>
    <lineage>
        <taxon>Bacteria</taxon>
        <taxon>Pseudomonadati</taxon>
        <taxon>Pseudomonadota</taxon>
        <taxon>Gammaproteobacteria</taxon>
        <taxon>Lysobacterales</taxon>
        <taxon>Rhodanobacteraceae</taxon>
        <taxon>Dyella</taxon>
    </lineage>
</organism>
<dbReference type="EMBL" id="BSOA01000008">
    <property type="protein sequence ID" value="GLQ87659.1"/>
    <property type="molecule type" value="Genomic_DNA"/>
</dbReference>
<evidence type="ECO:0000313" key="4">
    <source>
        <dbReference type="Proteomes" id="UP001156627"/>
    </source>
</evidence>
<evidence type="ECO:0000256" key="1">
    <source>
        <dbReference type="SAM" id="Phobius"/>
    </source>
</evidence>
<keyword evidence="2" id="KW-0732">Signal</keyword>
<keyword evidence="4" id="KW-1185">Reference proteome</keyword>
<gene>
    <name evidence="3" type="ORF">GCM10007898_12250</name>
</gene>
<feature type="transmembrane region" description="Helical" evidence="1">
    <location>
        <begin position="346"/>
        <end position="367"/>
    </location>
</feature>